<accession>A0ABV2BZ20</accession>
<dbReference type="Gene3D" id="1.10.340.30">
    <property type="entry name" value="Hypothetical protein, domain 2"/>
    <property type="match status" value="1"/>
</dbReference>
<organism evidence="1 2">
    <name type="scientific">Aliikangiella maris</name>
    <dbReference type="NCBI Taxonomy" id="3162458"/>
    <lineage>
        <taxon>Bacteria</taxon>
        <taxon>Pseudomonadati</taxon>
        <taxon>Pseudomonadota</taxon>
        <taxon>Gammaproteobacteria</taxon>
        <taxon>Oceanospirillales</taxon>
        <taxon>Pleioneaceae</taxon>
        <taxon>Aliikangiella</taxon>
    </lineage>
</organism>
<dbReference type="Proteomes" id="UP001548189">
    <property type="component" value="Unassembled WGS sequence"/>
</dbReference>
<sequence>MKNKSRCGWVGKDQIYIDYHDEEWGVPVYDSELLFQHLLLDGVQAGLSWITVLKKRENYRKAFHQFDPLKMARLTDAQLDKHLTNEGLIRNKLKIYGFRKNAKAYLELSKRESFSDFLWQFVDGQPVQNRWPDLKSVPANTEQSDAMSKALKKAGFTFVGTTICYAFMQAVGMVNDHTVDCFRHRQLK</sequence>
<keyword evidence="1" id="KW-0326">Glycosidase</keyword>
<name>A0ABV2BZ20_9GAMM</name>
<dbReference type="InterPro" id="IPR004597">
    <property type="entry name" value="Tag"/>
</dbReference>
<dbReference type="PANTHER" id="PTHR30037">
    <property type="entry name" value="DNA-3-METHYLADENINE GLYCOSYLASE 1"/>
    <property type="match status" value="1"/>
</dbReference>
<dbReference type="SUPFAM" id="SSF48150">
    <property type="entry name" value="DNA-glycosylase"/>
    <property type="match status" value="1"/>
</dbReference>
<evidence type="ECO:0000313" key="1">
    <source>
        <dbReference type="EMBL" id="MET1257166.1"/>
    </source>
</evidence>
<dbReference type="GO" id="GO:0008725">
    <property type="term" value="F:DNA-3-methyladenine glycosylase activity"/>
    <property type="evidence" value="ECO:0007669"/>
    <property type="project" value="UniProtKB-EC"/>
</dbReference>
<dbReference type="NCBIfam" id="TIGR00624">
    <property type="entry name" value="tag"/>
    <property type="match status" value="1"/>
</dbReference>
<dbReference type="InterPro" id="IPR052891">
    <property type="entry name" value="DNA-3mA_glycosylase"/>
</dbReference>
<evidence type="ECO:0000313" key="2">
    <source>
        <dbReference type="Proteomes" id="UP001548189"/>
    </source>
</evidence>
<reference evidence="1 2" key="1">
    <citation type="submission" date="2024-06" db="EMBL/GenBank/DDBJ databases">
        <authorList>
            <person name="Li F."/>
        </authorList>
    </citation>
    <scope>NUCLEOTIDE SEQUENCE [LARGE SCALE GENOMIC DNA]</scope>
    <source>
        <strain evidence="1 2">GXAS 311</strain>
    </source>
</reference>
<keyword evidence="2" id="KW-1185">Reference proteome</keyword>
<dbReference type="EC" id="3.2.2.20" evidence="1"/>
<dbReference type="Pfam" id="PF03352">
    <property type="entry name" value="Adenine_glyco"/>
    <property type="match status" value="1"/>
</dbReference>
<comment type="caution">
    <text evidence="1">The sequence shown here is derived from an EMBL/GenBank/DDBJ whole genome shotgun (WGS) entry which is preliminary data.</text>
</comment>
<keyword evidence="1" id="KW-0378">Hydrolase</keyword>
<gene>
    <name evidence="1" type="ORF">ABVT43_18625</name>
</gene>
<dbReference type="InterPro" id="IPR011257">
    <property type="entry name" value="DNA_glycosylase"/>
</dbReference>
<dbReference type="InterPro" id="IPR005019">
    <property type="entry name" value="Adenine_glyco"/>
</dbReference>
<dbReference type="EMBL" id="JBEVCJ010000037">
    <property type="protein sequence ID" value="MET1257166.1"/>
    <property type="molecule type" value="Genomic_DNA"/>
</dbReference>
<protein>
    <submittedName>
        <fullName evidence="1">DNA-3-methyladenine glycosylase I</fullName>
        <ecNumber evidence="1">3.2.2.20</ecNumber>
    </submittedName>
</protein>
<dbReference type="PANTHER" id="PTHR30037:SF4">
    <property type="entry name" value="DNA-3-METHYLADENINE GLYCOSYLASE I"/>
    <property type="match status" value="1"/>
</dbReference>
<proteinExistence type="predicted"/>